<reference evidence="7" key="1">
    <citation type="submission" date="2021-03" db="EMBL/GenBank/DDBJ databases">
        <authorList>
            <person name="Bekaert M."/>
        </authorList>
    </citation>
    <scope>NUCLEOTIDE SEQUENCE</scope>
</reference>
<feature type="transmembrane region" description="Helical" evidence="5">
    <location>
        <begin position="20"/>
        <end position="39"/>
    </location>
</feature>
<proteinExistence type="predicted"/>
<accession>A0A8S3QC31</accession>
<dbReference type="EMBL" id="CAJPWZ010000423">
    <property type="protein sequence ID" value="CAG2192636.1"/>
    <property type="molecule type" value="Genomic_DNA"/>
</dbReference>
<evidence type="ECO:0000313" key="7">
    <source>
        <dbReference type="EMBL" id="CAG2192636.1"/>
    </source>
</evidence>
<dbReference type="Pfam" id="PF00001">
    <property type="entry name" value="7tm_1"/>
    <property type="match status" value="1"/>
</dbReference>
<evidence type="ECO:0000313" key="8">
    <source>
        <dbReference type="Proteomes" id="UP000683360"/>
    </source>
</evidence>
<protein>
    <recommendedName>
        <fullName evidence="6">G-protein coupled receptors family 1 profile domain-containing protein</fullName>
    </recommendedName>
</protein>
<dbReference type="PROSITE" id="PS50262">
    <property type="entry name" value="G_PROTEIN_RECEP_F1_2"/>
    <property type="match status" value="1"/>
</dbReference>
<feature type="transmembrane region" description="Helical" evidence="5">
    <location>
        <begin position="147"/>
        <end position="166"/>
    </location>
</feature>
<comment type="caution">
    <text evidence="7">The sequence shown here is derived from an EMBL/GenBank/DDBJ whole genome shotgun (WGS) entry which is preliminary data.</text>
</comment>
<feature type="domain" description="G-protein coupled receptors family 1 profile" evidence="6">
    <location>
        <begin position="31"/>
        <end position="341"/>
    </location>
</feature>
<evidence type="ECO:0000259" key="6">
    <source>
        <dbReference type="PROSITE" id="PS50262"/>
    </source>
</evidence>
<name>A0A8S3QC31_MYTED</name>
<organism evidence="7 8">
    <name type="scientific">Mytilus edulis</name>
    <name type="common">Blue mussel</name>
    <dbReference type="NCBI Taxonomy" id="6550"/>
    <lineage>
        <taxon>Eukaryota</taxon>
        <taxon>Metazoa</taxon>
        <taxon>Spiralia</taxon>
        <taxon>Lophotrochozoa</taxon>
        <taxon>Mollusca</taxon>
        <taxon>Bivalvia</taxon>
        <taxon>Autobranchia</taxon>
        <taxon>Pteriomorphia</taxon>
        <taxon>Mytilida</taxon>
        <taxon>Mytiloidea</taxon>
        <taxon>Mytilidae</taxon>
        <taxon>Mytilinae</taxon>
        <taxon>Mytilus</taxon>
    </lineage>
</organism>
<keyword evidence="3 5" id="KW-1133">Transmembrane helix</keyword>
<dbReference type="GO" id="GO:0016020">
    <property type="term" value="C:membrane"/>
    <property type="evidence" value="ECO:0007669"/>
    <property type="project" value="UniProtKB-SubCell"/>
</dbReference>
<gene>
    <name evidence="7" type="ORF">MEDL_7788</name>
</gene>
<evidence type="ECO:0000256" key="1">
    <source>
        <dbReference type="ARBA" id="ARBA00004370"/>
    </source>
</evidence>
<feature type="transmembrane region" description="Helical" evidence="5">
    <location>
        <begin position="244"/>
        <end position="269"/>
    </location>
</feature>
<dbReference type="SUPFAM" id="SSF81321">
    <property type="entry name" value="Family A G protein-coupled receptor-like"/>
    <property type="match status" value="1"/>
</dbReference>
<feature type="transmembrane region" description="Helical" evidence="5">
    <location>
        <begin position="115"/>
        <end position="135"/>
    </location>
</feature>
<dbReference type="InterPro" id="IPR052954">
    <property type="entry name" value="GPCR-Ligand_Int"/>
</dbReference>
<evidence type="ECO:0000256" key="3">
    <source>
        <dbReference type="ARBA" id="ARBA00022989"/>
    </source>
</evidence>
<sequence length="468" mass="54372">MDASFFFIDGDKYLLDISKVGTVIAYTSMLMNIIVFAILCRKTLFSPATILMQGLAVADFLTAFFYYGLELLFQSHYHCGKDRFMDTDFYVCYLSHPYCVMSHHLSLSSFTFHSVSYLITTCLGIQKVIAIRFPIWTRNQLTNKKAVICSVVCFLLPITISIPRHFSIWSKWSMRGYVPDKCDFYFVGEGILQYSTVYYLMIQTVLVTCCCLIMLMSTVYILYKLLTNKFRGRMTEQRRQERRSVVMVIIVLVVFLITEVPKVILHVWWCYTYIAGHFKNTEVYSVNLITNYDQTMSWLLVLHTNDIFIGNAANRLFSFLILMTSITLFTIVGCLSNFLIYIVMSTKMRNEIVLFFKKMCNFCTHKREMKSINKTANIYSKQIESMINDTGNKCTDEIEMNQVLGIRTFCTDDIGRNHEEGNRNGRTHSKEINRLLGTGNHYKDEMEMDPMEETADHGSSEIEMHKLE</sequence>
<dbReference type="PANTHER" id="PTHR46641">
    <property type="entry name" value="FMRFAMIDE RECEPTOR-RELATED"/>
    <property type="match status" value="1"/>
</dbReference>
<evidence type="ECO:0000256" key="4">
    <source>
        <dbReference type="ARBA" id="ARBA00023136"/>
    </source>
</evidence>
<dbReference type="PANTHER" id="PTHR46641:SF2">
    <property type="entry name" value="FMRFAMIDE RECEPTOR"/>
    <property type="match status" value="1"/>
</dbReference>
<keyword evidence="8" id="KW-1185">Reference proteome</keyword>
<feature type="transmembrane region" description="Helical" evidence="5">
    <location>
        <begin position="316"/>
        <end position="343"/>
    </location>
</feature>
<evidence type="ECO:0000256" key="5">
    <source>
        <dbReference type="SAM" id="Phobius"/>
    </source>
</evidence>
<dbReference type="Gene3D" id="1.20.1070.10">
    <property type="entry name" value="Rhodopsin 7-helix transmembrane proteins"/>
    <property type="match status" value="1"/>
</dbReference>
<keyword evidence="2 5" id="KW-0812">Transmembrane</keyword>
<dbReference type="Proteomes" id="UP000683360">
    <property type="component" value="Unassembled WGS sequence"/>
</dbReference>
<comment type="subcellular location">
    <subcellularLocation>
        <location evidence="1">Membrane</location>
    </subcellularLocation>
</comment>
<feature type="transmembrane region" description="Helical" evidence="5">
    <location>
        <begin position="51"/>
        <end position="69"/>
    </location>
</feature>
<evidence type="ECO:0000256" key="2">
    <source>
        <dbReference type="ARBA" id="ARBA00022692"/>
    </source>
</evidence>
<dbReference type="GO" id="GO:0004930">
    <property type="term" value="F:G protein-coupled receptor activity"/>
    <property type="evidence" value="ECO:0007669"/>
    <property type="project" value="InterPro"/>
</dbReference>
<dbReference type="AlphaFoldDB" id="A0A8S3QC31"/>
<dbReference type="InterPro" id="IPR017452">
    <property type="entry name" value="GPCR_Rhodpsn_7TM"/>
</dbReference>
<keyword evidence="4 5" id="KW-0472">Membrane</keyword>
<feature type="transmembrane region" description="Helical" evidence="5">
    <location>
        <begin position="197"/>
        <end position="223"/>
    </location>
</feature>
<dbReference type="InterPro" id="IPR000276">
    <property type="entry name" value="GPCR_Rhodpsn"/>
</dbReference>